<name>A0AAR2J9K9_PYGNA</name>
<dbReference type="AlphaFoldDB" id="A0AAR2J9K9"/>
<evidence type="ECO:0000313" key="4">
    <source>
        <dbReference type="Ensembl" id="ENSPNAP00000048620.1"/>
    </source>
</evidence>
<comment type="similarity">
    <text evidence="1">Belongs to the FAM83 family.</text>
</comment>
<accession>A0AAR2J9K9</accession>
<evidence type="ECO:0000259" key="3">
    <source>
        <dbReference type="Pfam" id="PF07894"/>
    </source>
</evidence>
<dbReference type="GO" id="GO:0007173">
    <property type="term" value="P:epidermal growth factor receptor signaling pathway"/>
    <property type="evidence" value="ECO:0007669"/>
    <property type="project" value="TreeGrafter"/>
</dbReference>
<evidence type="ECO:0000313" key="5">
    <source>
        <dbReference type="Proteomes" id="UP001501920"/>
    </source>
</evidence>
<feature type="domain" description="Scaffolding anchor of CK1" evidence="3">
    <location>
        <begin position="18"/>
        <end position="286"/>
    </location>
</feature>
<dbReference type="InterPro" id="IPR012461">
    <property type="entry name" value="SACK1"/>
</dbReference>
<dbReference type="PANTHER" id="PTHR16181">
    <property type="entry name" value="PROTEIN FAM83A-RELATED"/>
    <property type="match status" value="1"/>
</dbReference>
<dbReference type="GO" id="GO:0019901">
    <property type="term" value="F:protein kinase binding"/>
    <property type="evidence" value="ECO:0007669"/>
    <property type="project" value="TreeGrafter"/>
</dbReference>
<feature type="region of interest" description="Disordered" evidence="2">
    <location>
        <begin position="75"/>
        <end position="97"/>
    </location>
</feature>
<reference evidence="4" key="3">
    <citation type="submission" date="2025-09" db="UniProtKB">
        <authorList>
            <consortium name="Ensembl"/>
        </authorList>
    </citation>
    <scope>IDENTIFICATION</scope>
</reference>
<proteinExistence type="inferred from homology"/>
<sequence length="422" mass="47671">MGKVRRRLQEMRSPSAQLATIDLSHNESARLATDALLDHGLNAYQDTLVREEEVDFLSVEEKGYILCNVKDSAKNDTEDVNDEDMSSSSSESSSQTYFPMVSDSEPPCLDFGWPVADWSYHLQGLPSVEVYFQSPNSANMKDLLRELIRKATSVLAIVMDTFSDVEIFCDILEATKKRNVSVYLLLDHINLQVFKEMCGNLQINKSHLAVIRSIDGETYCAKSGRKFTGQVREKFMILDCTHVLVGTYSFTWLSWQVDRSLAMLFKGASVKAFDIEFRRLYASSKPVPEFSTLPDSDDLSPLVHFMDPPTPEMNANMVPQANVNKVSQLQNFSSPLPLLSGLSSQPFLTARPLTSLWLPQRIHWPGVSQRFLPRNYNVGNLPRHLQNNNYHYLHGGVPLTSQRLSHTRLNSAVFGEQQSQVL</sequence>
<dbReference type="Gene3D" id="3.30.870.10">
    <property type="entry name" value="Endonuclease Chain A"/>
    <property type="match status" value="1"/>
</dbReference>
<evidence type="ECO:0000256" key="1">
    <source>
        <dbReference type="ARBA" id="ARBA00006937"/>
    </source>
</evidence>
<dbReference type="GeneTree" id="ENSGT00940000160768"/>
<protein>
    <recommendedName>
        <fullName evidence="3">Scaffolding anchor of CK1 domain-containing protein</fullName>
    </recommendedName>
</protein>
<dbReference type="Proteomes" id="UP001501920">
    <property type="component" value="Chromosome 24"/>
</dbReference>
<keyword evidence="5" id="KW-1185">Reference proteome</keyword>
<dbReference type="Pfam" id="PF07894">
    <property type="entry name" value="SACK1"/>
    <property type="match status" value="1"/>
</dbReference>
<dbReference type="Ensembl" id="ENSPNAT00000066009.1">
    <property type="protein sequence ID" value="ENSPNAP00000048620.1"/>
    <property type="gene ID" value="ENSPNAG00000037540.1"/>
</dbReference>
<dbReference type="PANTHER" id="PTHR16181:SF29">
    <property type="entry name" value="PROTEIN FAM83A-RELATED"/>
    <property type="match status" value="1"/>
</dbReference>
<reference evidence="4 5" key="1">
    <citation type="submission" date="2020-10" db="EMBL/GenBank/DDBJ databases">
        <title>Pygocentrus nattereri (red-bellied piranha) genome, fPygNat1, primary haplotype.</title>
        <authorList>
            <person name="Myers G."/>
            <person name="Meyer A."/>
            <person name="Karagic N."/>
            <person name="Pippel M."/>
            <person name="Winkler S."/>
            <person name="Tracey A."/>
            <person name="Wood J."/>
            <person name="Formenti G."/>
            <person name="Howe K."/>
            <person name="Fedrigo O."/>
            <person name="Jarvis E.D."/>
        </authorList>
    </citation>
    <scope>NUCLEOTIDE SEQUENCE [LARGE SCALE GENOMIC DNA]</scope>
</reference>
<evidence type="ECO:0000256" key="2">
    <source>
        <dbReference type="SAM" id="MobiDB-lite"/>
    </source>
</evidence>
<dbReference type="InterPro" id="IPR050944">
    <property type="entry name" value="FAM83"/>
</dbReference>
<dbReference type="SUPFAM" id="SSF56024">
    <property type="entry name" value="Phospholipase D/nuclease"/>
    <property type="match status" value="1"/>
</dbReference>
<reference evidence="4" key="2">
    <citation type="submission" date="2025-08" db="UniProtKB">
        <authorList>
            <consortium name="Ensembl"/>
        </authorList>
    </citation>
    <scope>IDENTIFICATION</scope>
</reference>
<organism evidence="4 5">
    <name type="scientific">Pygocentrus nattereri</name>
    <name type="common">Red-bellied piranha</name>
    <dbReference type="NCBI Taxonomy" id="42514"/>
    <lineage>
        <taxon>Eukaryota</taxon>
        <taxon>Metazoa</taxon>
        <taxon>Chordata</taxon>
        <taxon>Craniata</taxon>
        <taxon>Vertebrata</taxon>
        <taxon>Euteleostomi</taxon>
        <taxon>Actinopterygii</taxon>
        <taxon>Neopterygii</taxon>
        <taxon>Teleostei</taxon>
        <taxon>Ostariophysi</taxon>
        <taxon>Characiformes</taxon>
        <taxon>Characoidei</taxon>
        <taxon>Pygocentrus</taxon>
    </lineage>
</organism>